<feature type="repeat" description="PPR" evidence="7">
    <location>
        <begin position="550"/>
        <end position="584"/>
    </location>
</feature>
<dbReference type="GO" id="GO:0046872">
    <property type="term" value="F:metal ion binding"/>
    <property type="evidence" value="ECO:0007669"/>
    <property type="project" value="UniProtKB-UniRule"/>
</dbReference>
<evidence type="ECO:0000256" key="4">
    <source>
        <dbReference type="ARBA" id="ARBA00022723"/>
    </source>
</evidence>
<evidence type="ECO:0000256" key="1">
    <source>
        <dbReference type="ARBA" id="ARBA00002568"/>
    </source>
</evidence>
<dbReference type="InterPro" id="IPR000347">
    <property type="entry name" value="Metalthion_15p"/>
</dbReference>
<keyword evidence="9" id="KW-0175">Coiled coil</keyword>
<dbReference type="FunFam" id="1.25.40.10:FF:000799">
    <property type="entry name" value="Pentatricopeptide repeat-containing protein At1g07590, mitochondrial"/>
    <property type="match status" value="1"/>
</dbReference>
<dbReference type="Pfam" id="PF01535">
    <property type="entry name" value="PPR"/>
    <property type="match status" value="1"/>
</dbReference>
<evidence type="ECO:0000256" key="5">
    <source>
        <dbReference type="ARBA" id="ARBA00022737"/>
    </source>
</evidence>
<dbReference type="PANTHER" id="PTHR45717:SF11">
    <property type="entry name" value="PENTACOTRIPEPTIDE-REPEAT REGION OF PRORP DOMAIN-CONTAINING PROTEIN"/>
    <property type="match status" value="1"/>
</dbReference>
<comment type="function">
    <text evidence="1 8">Metallothioneins have a high content of cysteine residues that bind various heavy metals.</text>
</comment>
<evidence type="ECO:0000256" key="6">
    <source>
        <dbReference type="ARBA" id="ARBA00022851"/>
    </source>
</evidence>
<sequence length="710" mass="80468">MSCCSGKCGCGSACSCGSGCTGCGKYPDLGILETTTSVSLITGIAPAKAYYVDSEMSYGAENDGCNCGSSCKCGSDCKCVKEIKQIATANKLIEDLRKEIKDMSSTTKLEEDIDALSKEETLDVEWVIVGAEREALRKEVENLETAALDVLYELWKTNPEANFDYLKENKASFLGFCEAQEKQRWLIKTPLPSKSMRCLLLKIQLLSLKTHLINTKSLGLMCQAPVNIPDETFDLKQEETRPCLSYRIEKLPGGEGVLSAFHSWMRDGNPVHRGDVFHTINRLRKLKMNKRALEVMEWVIRERPYRLKELDYSFLLEFTIKIHGISQGEKLFSCLPAEFQNELLYTNLVIACLDKGAIILSLAYMKKMRELNHPMSHLVFNRLIILHSSPRRRKFIPKILSQMRADKVPQHVSTFNILMKIEANEHNIEGLMKVFSDMKRANVEPNEISYCIVATAHAVARLYTVAEVYVEAIEKSMTGNNWSTLDVLIMLYSFLGKEKELERTWQAVQDLPYVRSKSYVLAIEAFGRMGKLDQAEELWLEMKSRKGLNTTEQFNSILSVYCRHGLIKKASEIYREIGKHDCKPNAITYRHLALGCLKANLVDEAVKTLEMGMDLTTSNVVRNSTPWLETTLLIVESFADKGDVGSAEKLFEELIRAKYSRHTFAYNTLIKAYVKAKIYSPDFLKRMILGGARPDAETYSLVKLAEQYRN</sequence>
<feature type="repeat" description="PPR" evidence="7">
    <location>
        <begin position="411"/>
        <end position="445"/>
    </location>
</feature>
<evidence type="ECO:0000256" key="3">
    <source>
        <dbReference type="ARBA" id="ARBA00007626"/>
    </source>
</evidence>
<feature type="coiled-coil region" evidence="9">
    <location>
        <begin position="79"/>
        <end position="106"/>
    </location>
</feature>
<dbReference type="Gramene" id="evm.model.06.1498">
    <property type="protein sequence ID" value="cds.evm.model.06.1498"/>
    <property type="gene ID" value="evm.TU.06.1498"/>
</dbReference>
<dbReference type="PROSITE" id="PS51375">
    <property type="entry name" value="PPR"/>
    <property type="match status" value="3"/>
</dbReference>
<dbReference type="FunFam" id="1.25.40.10:FF:002174">
    <property type="entry name" value="Pentatricopeptide repeat-containing protein mitochondrial"/>
    <property type="match status" value="1"/>
</dbReference>
<accession>A0A803PUR7</accession>
<comment type="similarity">
    <text evidence="3">Belongs to the PPR family. P subfamily.</text>
</comment>
<evidence type="ECO:0000313" key="10">
    <source>
        <dbReference type="EnsemblPlants" id="cds.evm.model.06.1498"/>
    </source>
</evidence>
<reference evidence="10" key="1">
    <citation type="submission" date="2018-11" db="EMBL/GenBank/DDBJ databases">
        <authorList>
            <person name="Grassa J C."/>
        </authorList>
    </citation>
    <scope>NUCLEOTIDE SEQUENCE [LARGE SCALE GENOMIC DNA]</scope>
</reference>
<name>A0A803PUR7_CANSA</name>
<dbReference type="InterPro" id="IPR011990">
    <property type="entry name" value="TPR-like_helical_dom_sf"/>
</dbReference>
<keyword evidence="6 8" id="KW-0480">Metal-thiolate cluster</keyword>
<proteinExistence type="inferred from homology"/>
<dbReference type="GO" id="GO:0003729">
    <property type="term" value="F:mRNA binding"/>
    <property type="evidence" value="ECO:0007669"/>
    <property type="project" value="UniProtKB-ARBA"/>
</dbReference>
<reference evidence="10" key="2">
    <citation type="submission" date="2021-03" db="UniProtKB">
        <authorList>
            <consortium name="EnsemblPlants"/>
        </authorList>
    </citation>
    <scope>IDENTIFICATION</scope>
</reference>
<dbReference type="InterPro" id="IPR002885">
    <property type="entry name" value="PPR_rpt"/>
</dbReference>
<protein>
    <recommendedName>
        <fullName evidence="8">Metallothionein-like protein</fullName>
    </recommendedName>
</protein>
<keyword evidence="5" id="KW-0677">Repeat</keyword>
<evidence type="ECO:0000256" key="2">
    <source>
        <dbReference type="ARBA" id="ARBA00005802"/>
    </source>
</evidence>
<dbReference type="Gene3D" id="1.25.40.10">
    <property type="entry name" value="Tetratricopeptide repeat domain"/>
    <property type="match status" value="3"/>
</dbReference>
<dbReference type="Pfam" id="PF13041">
    <property type="entry name" value="PPR_2"/>
    <property type="match status" value="2"/>
</dbReference>
<evidence type="ECO:0000256" key="7">
    <source>
        <dbReference type="PROSITE-ProRule" id="PRU00708"/>
    </source>
</evidence>
<dbReference type="Pfam" id="PF01439">
    <property type="entry name" value="Metallothio_2"/>
    <property type="match status" value="1"/>
</dbReference>
<dbReference type="Proteomes" id="UP000596661">
    <property type="component" value="Chromosome 6"/>
</dbReference>
<dbReference type="EMBL" id="UZAU01000613">
    <property type="status" value="NOT_ANNOTATED_CDS"/>
    <property type="molecule type" value="Genomic_DNA"/>
</dbReference>
<dbReference type="GO" id="GO:0005739">
    <property type="term" value="C:mitochondrion"/>
    <property type="evidence" value="ECO:0007669"/>
    <property type="project" value="TreeGrafter"/>
</dbReference>
<comment type="similarity">
    <text evidence="2 8">Belongs to the metallothionein superfamily. Type 15 family.</text>
</comment>
<keyword evidence="11" id="KW-1185">Reference proteome</keyword>
<dbReference type="OMA" id="NAITFRH"/>
<feature type="repeat" description="PPR" evidence="7">
    <location>
        <begin position="515"/>
        <end position="545"/>
    </location>
</feature>
<dbReference type="NCBIfam" id="TIGR00756">
    <property type="entry name" value="PPR"/>
    <property type="match status" value="2"/>
</dbReference>
<keyword evidence="4 8" id="KW-0479">Metal-binding</keyword>
<dbReference type="EnsemblPlants" id="evm.model.06.1498">
    <property type="protein sequence ID" value="cds.evm.model.06.1498"/>
    <property type="gene ID" value="evm.TU.06.1498"/>
</dbReference>
<evidence type="ECO:0000256" key="9">
    <source>
        <dbReference type="SAM" id="Coils"/>
    </source>
</evidence>
<evidence type="ECO:0000256" key="8">
    <source>
        <dbReference type="RuleBase" id="RU369052"/>
    </source>
</evidence>
<organism evidence="10 11">
    <name type="scientific">Cannabis sativa</name>
    <name type="common">Hemp</name>
    <name type="synonym">Marijuana</name>
    <dbReference type="NCBI Taxonomy" id="3483"/>
    <lineage>
        <taxon>Eukaryota</taxon>
        <taxon>Viridiplantae</taxon>
        <taxon>Streptophyta</taxon>
        <taxon>Embryophyta</taxon>
        <taxon>Tracheophyta</taxon>
        <taxon>Spermatophyta</taxon>
        <taxon>Magnoliopsida</taxon>
        <taxon>eudicotyledons</taxon>
        <taxon>Gunneridae</taxon>
        <taxon>Pentapetalae</taxon>
        <taxon>rosids</taxon>
        <taxon>fabids</taxon>
        <taxon>Rosales</taxon>
        <taxon>Cannabaceae</taxon>
        <taxon>Cannabis</taxon>
    </lineage>
</organism>
<dbReference type="PANTHER" id="PTHR45717">
    <property type="entry name" value="OS12G0527900 PROTEIN"/>
    <property type="match status" value="1"/>
</dbReference>
<dbReference type="AlphaFoldDB" id="A0A803PUR7"/>
<evidence type="ECO:0000313" key="11">
    <source>
        <dbReference type="Proteomes" id="UP000596661"/>
    </source>
</evidence>